<organism evidence="2 3">
    <name type="scientific">Nodularia spumigena UHCC 0039</name>
    <dbReference type="NCBI Taxonomy" id="1914872"/>
    <lineage>
        <taxon>Bacteria</taxon>
        <taxon>Bacillati</taxon>
        <taxon>Cyanobacteriota</taxon>
        <taxon>Cyanophyceae</taxon>
        <taxon>Nostocales</taxon>
        <taxon>Nodulariaceae</taxon>
        <taxon>Nodularia</taxon>
    </lineage>
</organism>
<evidence type="ECO:0000256" key="1">
    <source>
        <dbReference type="SAM" id="Phobius"/>
    </source>
</evidence>
<keyword evidence="1" id="KW-0472">Membrane</keyword>
<dbReference type="GeneID" id="78018627"/>
<proteinExistence type="predicted"/>
<evidence type="ECO:0000313" key="3">
    <source>
        <dbReference type="Proteomes" id="UP000244056"/>
    </source>
</evidence>
<accession>A0A2S0Q9K1</accession>
<keyword evidence="1" id="KW-0812">Transmembrane</keyword>
<evidence type="ECO:0000313" key="2">
    <source>
        <dbReference type="EMBL" id="AVZ31047.1"/>
    </source>
</evidence>
<dbReference type="RefSeq" id="WP_006194606.1">
    <property type="nucleotide sequence ID" value="NZ_CAWNZE010000001.1"/>
</dbReference>
<name>A0A2S0Q9K1_NODSP</name>
<dbReference type="EMBL" id="CP020114">
    <property type="protein sequence ID" value="AVZ31047.1"/>
    <property type="molecule type" value="Genomic_DNA"/>
</dbReference>
<gene>
    <name evidence="2" type="ORF">BMF81_03349</name>
</gene>
<dbReference type="AlphaFoldDB" id="A0A2S0Q9K1"/>
<keyword evidence="1" id="KW-1133">Transmembrane helix</keyword>
<sequence>MNNNNNPIVIFLGISFVTITSIGTLIVRHKKQRKRNESIRKLREIGVDIDDAEKIHDYVEREREAARESAREGENSFITWLGTALRILGLTGYLPNILRIGKQIYHWVLEVLNNIEN</sequence>
<protein>
    <submittedName>
        <fullName evidence="2">Uncharacterized protein</fullName>
    </submittedName>
</protein>
<reference evidence="2 3" key="1">
    <citation type="submission" date="2017-03" db="EMBL/GenBank/DDBJ databases">
        <title>Comparative genomics of the toxic Baltic Sea cyanobacteria Nodularia spumigena UHCC 0039 and its response on varying salinity.</title>
        <authorList>
            <person name="Teikari J.E."/>
        </authorList>
    </citation>
    <scope>NUCLEOTIDE SEQUENCE [LARGE SCALE GENOMIC DNA]</scope>
    <source>
        <strain evidence="2 3">UHCC 0039</strain>
    </source>
</reference>
<dbReference type="Proteomes" id="UP000244056">
    <property type="component" value="Chromosome"/>
</dbReference>
<dbReference type="KEGG" id="nsp:BMF81_03349"/>
<feature type="transmembrane region" description="Helical" evidence="1">
    <location>
        <begin position="6"/>
        <end position="27"/>
    </location>
</feature>